<gene>
    <name evidence="3" type="ORF">GCM10009745_05400</name>
</gene>
<comment type="caution">
    <text evidence="3">The sequence shown here is derived from an EMBL/GenBank/DDBJ whole genome shotgun (WGS) entry which is preliminary data.</text>
</comment>
<dbReference type="Pfam" id="PF00814">
    <property type="entry name" value="TsaD"/>
    <property type="match status" value="1"/>
</dbReference>
<evidence type="ECO:0000313" key="3">
    <source>
        <dbReference type="EMBL" id="GAA1666256.1"/>
    </source>
</evidence>
<dbReference type="PANTHER" id="PTHR11735">
    <property type="entry name" value="TRNA N6-ADENOSINE THREONYLCARBAMOYLTRANSFERASE"/>
    <property type="match status" value="1"/>
</dbReference>
<organism evidence="3 4">
    <name type="scientific">Kribbella yunnanensis</name>
    <dbReference type="NCBI Taxonomy" id="190194"/>
    <lineage>
        <taxon>Bacteria</taxon>
        <taxon>Bacillati</taxon>
        <taxon>Actinomycetota</taxon>
        <taxon>Actinomycetes</taxon>
        <taxon>Propionibacteriales</taxon>
        <taxon>Kribbellaceae</taxon>
        <taxon>Kribbella</taxon>
    </lineage>
</organism>
<dbReference type="PANTHER" id="PTHR11735:SF11">
    <property type="entry name" value="TRNA THREONYLCARBAMOYLADENOSINE BIOSYNTHESIS PROTEIN TSAB"/>
    <property type="match status" value="1"/>
</dbReference>
<feature type="region of interest" description="Disordered" evidence="1">
    <location>
        <begin position="180"/>
        <end position="257"/>
    </location>
</feature>
<feature type="domain" description="Gcp-like" evidence="2">
    <location>
        <begin position="35"/>
        <end position="150"/>
    </location>
</feature>
<dbReference type="InterPro" id="IPR022496">
    <property type="entry name" value="T6A_TsaB"/>
</dbReference>
<evidence type="ECO:0000313" key="4">
    <source>
        <dbReference type="Proteomes" id="UP001500280"/>
    </source>
</evidence>
<dbReference type="SUPFAM" id="SSF53067">
    <property type="entry name" value="Actin-like ATPase domain"/>
    <property type="match status" value="2"/>
</dbReference>
<protein>
    <recommendedName>
        <fullName evidence="2">Gcp-like domain-containing protein</fullName>
    </recommendedName>
</protein>
<proteinExistence type="predicted"/>
<name>A0ABP4S5A2_9ACTN</name>
<dbReference type="RefSeq" id="WP_344144756.1">
    <property type="nucleotide sequence ID" value="NZ_BAAANF010000002.1"/>
</dbReference>
<dbReference type="NCBIfam" id="TIGR03725">
    <property type="entry name" value="T6A_YeaZ"/>
    <property type="match status" value="1"/>
</dbReference>
<reference evidence="4" key="1">
    <citation type="journal article" date="2019" name="Int. J. Syst. Evol. Microbiol.">
        <title>The Global Catalogue of Microorganisms (GCM) 10K type strain sequencing project: providing services to taxonomists for standard genome sequencing and annotation.</title>
        <authorList>
            <consortium name="The Broad Institute Genomics Platform"/>
            <consortium name="The Broad Institute Genome Sequencing Center for Infectious Disease"/>
            <person name="Wu L."/>
            <person name="Ma J."/>
        </authorList>
    </citation>
    <scope>NUCLEOTIDE SEQUENCE [LARGE SCALE GENOMIC DNA]</scope>
    <source>
        <strain evidence="4">JCM 14307</strain>
    </source>
</reference>
<feature type="compositionally biased region" description="Polar residues" evidence="1">
    <location>
        <begin position="180"/>
        <end position="192"/>
    </location>
</feature>
<dbReference type="Gene3D" id="3.30.420.40">
    <property type="match status" value="2"/>
</dbReference>
<dbReference type="InterPro" id="IPR043129">
    <property type="entry name" value="ATPase_NBD"/>
</dbReference>
<feature type="compositionally biased region" description="Low complexity" evidence="1">
    <location>
        <begin position="212"/>
        <end position="257"/>
    </location>
</feature>
<dbReference type="EMBL" id="BAAANF010000002">
    <property type="protein sequence ID" value="GAA1666256.1"/>
    <property type="molecule type" value="Genomic_DNA"/>
</dbReference>
<accession>A0ABP4S5A2</accession>
<dbReference type="Proteomes" id="UP001500280">
    <property type="component" value="Unassembled WGS sequence"/>
</dbReference>
<evidence type="ECO:0000259" key="2">
    <source>
        <dbReference type="Pfam" id="PF00814"/>
    </source>
</evidence>
<sequence>MLLAFDTSSAAVTVAVADPLTGAVVASSTTVDALRHGELLAPAIAAALSEAGCTARDLTRIAVGVGPGPFTGLRVGLVTARTMADVLGIEVAGVCSLDILAHQSPLQLPVAVATDARRKEIYWALYDGPAPDGSRRRLEGPAVDKPAAAAHVLAGLPVIGRGAVLYGDLLGIPADAVTNNTPPTGASPSPQSGADGRGAADTSGGFASPTTSAAGDGLGAAPSSPSPRSEAVATSAAGDGLAAAPSSPSPQSVSEYPSAEVLARGVALGILEVVAPDPLYLRRPDVTLSGGPKSVLTK</sequence>
<keyword evidence="4" id="KW-1185">Reference proteome</keyword>
<dbReference type="InterPro" id="IPR000905">
    <property type="entry name" value="Gcp-like_dom"/>
</dbReference>
<evidence type="ECO:0000256" key="1">
    <source>
        <dbReference type="SAM" id="MobiDB-lite"/>
    </source>
</evidence>